<proteinExistence type="predicted"/>
<dbReference type="EMBL" id="AAHGZI010000143">
    <property type="protein sequence ID" value="EBV9897296.1"/>
    <property type="molecule type" value="Genomic_DNA"/>
</dbReference>
<organism evidence="1">
    <name type="scientific">Salmonella enterica subsp. arizonae serovar 18:z4,z23:-</name>
    <dbReference type="NCBI Taxonomy" id="1192839"/>
    <lineage>
        <taxon>Bacteria</taxon>
        <taxon>Pseudomonadati</taxon>
        <taxon>Pseudomonadota</taxon>
        <taxon>Gammaproteobacteria</taxon>
        <taxon>Enterobacterales</taxon>
        <taxon>Enterobacteriaceae</taxon>
        <taxon>Salmonella</taxon>
    </lineage>
</organism>
<reference evidence="1" key="1">
    <citation type="submission" date="2018-07" db="EMBL/GenBank/DDBJ databases">
        <authorList>
            <consortium name="GenomeTrakr network: Whole genome sequencing for foodborne pathogen traceback"/>
        </authorList>
    </citation>
    <scope>NUCLEOTIDE SEQUENCE</scope>
    <source>
        <strain evidence="1">CVM-N26101</strain>
    </source>
</reference>
<gene>
    <name evidence="1" type="ORF">AUA59_21650</name>
</gene>
<sequence>EKINGIAYQVYGYNYFSNGLSINTSVKEDQNLNGLNGEFNGEKLHFKYKNAAEIKTYLQSHYK</sequence>
<name>A0A5W0Y3H6_SALER</name>
<accession>A0A5W0Y3H6</accession>
<evidence type="ECO:0000313" key="1">
    <source>
        <dbReference type="EMBL" id="EBV9897296.1"/>
    </source>
</evidence>
<dbReference type="AlphaFoldDB" id="A0A5W0Y3H6"/>
<feature type="non-terminal residue" evidence="1">
    <location>
        <position position="1"/>
    </location>
</feature>
<protein>
    <submittedName>
        <fullName evidence="1">Uncharacterized protein</fullName>
    </submittedName>
</protein>
<comment type="caution">
    <text evidence="1">The sequence shown here is derived from an EMBL/GenBank/DDBJ whole genome shotgun (WGS) entry which is preliminary data.</text>
</comment>